<evidence type="ECO:0000259" key="2">
    <source>
        <dbReference type="Pfam" id="PF13880"/>
    </source>
</evidence>
<dbReference type="STRING" id="67003.A0A1X0NWH5"/>
<dbReference type="VEuPathDB" id="TriTrypDB:TM35_000142650"/>
<dbReference type="GO" id="GO:0007064">
    <property type="term" value="P:mitotic sister chromatid cohesion"/>
    <property type="evidence" value="ECO:0007669"/>
    <property type="project" value="TreeGrafter"/>
</dbReference>
<keyword evidence="3" id="KW-0675">Receptor</keyword>
<dbReference type="PANTHER" id="PTHR45884:SF2">
    <property type="entry name" value="N-ACETYLTRANSFERASE ECO"/>
    <property type="match status" value="1"/>
</dbReference>
<dbReference type="InterPro" id="IPR028009">
    <property type="entry name" value="ESCO_Acetyltransf_dom"/>
</dbReference>
<gene>
    <name evidence="3" type="ORF">TM35_000142650</name>
</gene>
<name>A0A1X0NWH5_9TRYP</name>
<evidence type="ECO:0000256" key="1">
    <source>
        <dbReference type="SAM" id="MobiDB-lite"/>
    </source>
</evidence>
<evidence type="ECO:0000313" key="3">
    <source>
        <dbReference type="EMBL" id="ORC89054.1"/>
    </source>
</evidence>
<dbReference type="PANTHER" id="PTHR45884">
    <property type="entry name" value="N-ACETYLTRANSFERASE ECO"/>
    <property type="match status" value="1"/>
</dbReference>
<reference evidence="3 4" key="1">
    <citation type="submission" date="2017-03" db="EMBL/GenBank/DDBJ databases">
        <title>An alternative strategy for trypanosome survival in the mammalian bloodstream revealed through genome and transcriptome analysis of the ubiquitous bovine parasite Trypanosoma (Megatrypanum) theileri.</title>
        <authorList>
            <person name="Kelly S."/>
            <person name="Ivens A."/>
            <person name="Mott A."/>
            <person name="O'Neill E."/>
            <person name="Emms D."/>
            <person name="Macleod O."/>
            <person name="Voorheis P."/>
            <person name="Matthews J."/>
            <person name="Matthews K."/>
            <person name="Carrington M."/>
        </authorList>
    </citation>
    <scope>NUCLEOTIDE SEQUENCE [LARGE SCALE GENOMIC DNA]</scope>
    <source>
        <strain evidence="3">Edinburgh</strain>
    </source>
</reference>
<dbReference type="RefSeq" id="XP_028883120.1">
    <property type="nucleotide sequence ID" value="XM_029025710.1"/>
</dbReference>
<accession>A0A1X0NWH5</accession>
<dbReference type="OrthoDB" id="428854at2759"/>
<protein>
    <submittedName>
        <fullName evidence="3">Putative peroxisome targeting signal 1 receptor</fullName>
    </submittedName>
</protein>
<organism evidence="3 4">
    <name type="scientific">Trypanosoma theileri</name>
    <dbReference type="NCBI Taxonomy" id="67003"/>
    <lineage>
        <taxon>Eukaryota</taxon>
        <taxon>Discoba</taxon>
        <taxon>Euglenozoa</taxon>
        <taxon>Kinetoplastea</taxon>
        <taxon>Metakinetoplastina</taxon>
        <taxon>Trypanosomatida</taxon>
        <taxon>Trypanosomatidae</taxon>
        <taxon>Trypanosoma</taxon>
    </lineage>
</organism>
<keyword evidence="4" id="KW-1185">Reference proteome</keyword>
<dbReference type="AlphaFoldDB" id="A0A1X0NWH5"/>
<dbReference type="Proteomes" id="UP000192257">
    <property type="component" value="Unassembled WGS sequence"/>
</dbReference>
<dbReference type="GO" id="GO:0000785">
    <property type="term" value="C:chromatin"/>
    <property type="evidence" value="ECO:0007669"/>
    <property type="project" value="TreeGrafter"/>
</dbReference>
<dbReference type="GeneID" id="39985490"/>
<feature type="region of interest" description="Disordered" evidence="1">
    <location>
        <begin position="1"/>
        <end position="33"/>
    </location>
</feature>
<dbReference type="EMBL" id="NBCO01000014">
    <property type="protein sequence ID" value="ORC89054.1"/>
    <property type="molecule type" value="Genomic_DNA"/>
</dbReference>
<proteinExistence type="predicted"/>
<sequence length="333" mass="36174">MVLSPSSSLSKEETLFRNKRQRQQGKHDASNPLVDSSCMSDSLSLSVIALRRSLLCPPCRVHDGVTAKNTLLQYVVLPGFFKSQSKRVKVSSTQRIQVPPSTTCCKASLRTLLIKALDGARQSIGAVDEISSDSLLIVAFAEMTTPTSRHDNSINSSCNNSPFSSSFVNGGVSTALRPTQRLEVVGLCVARELSMAYRLHCRKTPISISLSSSLVSTSESSLTTTTTTTTILGGSTSAPCTASNENNENHWVDGTTEVGDMWCTGSSFCGIQFFWVSNAHRRSGIATMLVELARQNVSYGFEIPAEQVAFSEPTVYGKIFARKYTGRPDFLIF</sequence>
<comment type="caution">
    <text evidence="3">The sequence shown here is derived from an EMBL/GenBank/DDBJ whole genome shotgun (WGS) entry which is preliminary data.</text>
</comment>
<dbReference type="GO" id="GO:0061733">
    <property type="term" value="F:protein-lysine-acetyltransferase activity"/>
    <property type="evidence" value="ECO:0007669"/>
    <property type="project" value="TreeGrafter"/>
</dbReference>
<evidence type="ECO:0000313" key="4">
    <source>
        <dbReference type="Proteomes" id="UP000192257"/>
    </source>
</evidence>
<dbReference type="Pfam" id="PF13880">
    <property type="entry name" value="Acetyltransf_13"/>
    <property type="match status" value="1"/>
</dbReference>
<feature type="domain" description="N-acetyltransferase ESCO acetyl-transferase" evidence="2">
    <location>
        <begin position="268"/>
        <end position="333"/>
    </location>
</feature>
<dbReference type="GO" id="GO:0005634">
    <property type="term" value="C:nucleus"/>
    <property type="evidence" value="ECO:0007669"/>
    <property type="project" value="TreeGrafter"/>
</dbReference>